<feature type="domain" description="Exonuclease VII large subunit C-terminal" evidence="7">
    <location>
        <begin position="125"/>
        <end position="440"/>
    </location>
</feature>
<protein>
    <recommendedName>
        <fullName evidence="5">Exodeoxyribonuclease 7 large subunit</fullName>
        <ecNumber evidence="5">3.1.11.6</ecNumber>
    </recommendedName>
    <alternativeName>
        <fullName evidence="5">Exodeoxyribonuclease VII large subunit</fullName>
        <shortName evidence="5">Exonuclease VII large subunit</shortName>
    </alternativeName>
</protein>
<evidence type="ECO:0000259" key="8">
    <source>
        <dbReference type="Pfam" id="PF13742"/>
    </source>
</evidence>
<sequence length="450" mass="50740">MSEQRYLTVAALTKYLKRKMELDPHLRNVWLRGEISNFKLHSRGHMYLTIKDDEARMQAVMFAGNNKNLAFMPENGMNVLVRGEVNVFESYGQYQLYIKEMEPDGIGALYMAFEQLKEKLEKKGMFEARYKKPIPSIPNRIGVITSPTGAAVRDILTTISRRFPLVETVVLPVLVQGPNAPESIVQAIEKANDLGSFDVLIVGRGGGSIEELWSFNEEAVAEAIFNSRIPIISAVGHETDTTISDFVADLRAPTPTGAAELAVPSRIELMERSGELGRRLQRALGNLHTENSKMLKRLMASYAFRYPEQLITQKDQQLDAAVDRLALAFKNKLDKSRNDLRQIDVRLMQQHPERQLQSAESDRKALAKDLRQAMQRLMDKKQSELGLQIEKLSLLNPLEIMKRGFSVPYGADGEIIRSVRQVEQGERISVKLADGQAECQVLETKEDING</sequence>
<dbReference type="HAMAP" id="MF_00378">
    <property type="entry name" value="Exonuc_7_L"/>
    <property type="match status" value="1"/>
</dbReference>
<comment type="function">
    <text evidence="5">Bidirectionally degrades single-stranded DNA into large acid-insoluble oligonucleotides, which are then degraded further into small acid-soluble oligonucleotides.</text>
</comment>
<evidence type="ECO:0000313" key="9">
    <source>
        <dbReference type="EMBL" id="WLV23525.1"/>
    </source>
</evidence>
<comment type="subunit">
    <text evidence="5">Heterooligomer composed of large and small subunits.</text>
</comment>
<dbReference type="EC" id="3.1.11.6" evidence="5"/>
<proteinExistence type="inferred from homology"/>
<dbReference type="Pfam" id="PF02601">
    <property type="entry name" value="Exonuc_VII_L"/>
    <property type="match status" value="1"/>
</dbReference>
<evidence type="ECO:0000256" key="5">
    <source>
        <dbReference type="HAMAP-Rule" id="MF_00378"/>
    </source>
</evidence>
<dbReference type="InterPro" id="IPR020579">
    <property type="entry name" value="Exonuc_VII_lsu_C"/>
</dbReference>
<dbReference type="EMBL" id="CP129113">
    <property type="protein sequence ID" value="WLV23525.1"/>
    <property type="molecule type" value="Genomic_DNA"/>
</dbReference>
<evidence type="ECO:0000256" key="6">
    <source>
        <dbReference type="RuleBase" id="RU004355"/>
    </source>
</evidence>
<keyword evidence="1 5" id="KW-0963">Cytoplasm</keyword>
<reference evidence="9" key="1">
    <citation type="submission" date="2023-06" db="EMBL/GenBank/DDBJ databases">
        <title>A Treasure from Seagulls: Isolation and Description of Aciduricobacillus qingdaonensis gen. nov., sp. nov., a Rare Obligately Uric Acid-utilizing Member in the Family Bacillaceae.</title>
        <authorList>
            <person name="Liu W."/>
            <person name="Wang B."/>
        </authorList>
    </citation>
    <scope>NUCLEOTIDE SEQUENCE</scope>
    <source>
        <strain evidence="9">44XB</strain>
    </source>
</reference>
<evidence type="ECO:0000256" key="4">
    <source>
        <dbReference type="ARBA" id="ARBA00022839"/>
    </source>
</evidence>
<gene>
    <name evidence="5 9" type="primary">xseA</name>
    <name evidence="9" type="ORF">QR721_07610</name>
</gene>
<organism evidence="9 10">
    <name type="scientific">Aciduricibacillus chroicocephali</name>
    <dbReference type="NCBI Taxonomy" id="3054939"/>
    <lineage>
        <taxon>Bacteria</taxon>
        <taxon>Bacillati</taxon>
        <taxon>Bacillota</taxon>
        <taxon>Bacilli</taxon>
        <taxon>Bacillales</taxon>
        <taxon>Bacillaceae</taxon>
        <taxon>Aciduricibacillus</taxon>
    </lineage>
</organism>
<dbReference type="InterPro" id="IPR003753">
    <property type="entry name" value="Exonuc_VII_L"/>
</dbReference>
<evidence type="ECO:0000313" key="10">
    <source>
        <dbReference type="Proteomes" id="UP001180087"/>
    </source>
</evidence>
<keyword evidence="3 5" id="KW-0378">Hydrolase</keyword>
<accession>A0ABY9KSM9</accession>
<comment type="catalytic activity">
    <reaction evidence="5 6">
        <text>Exonucleolytic cleavage in either 5'- to 3'- or 3'- to 5'-direction to yield nucleoside 5'-phosphates.</text>
        <dbReference type="EC" id="3.1.11.6"/>
    </reaction>
</comment>
<dbReference type="InterPro" id="IPR025824">
    <property type="entry name" value="OB-fold_nuc-bd_dom"/>
</dbReference>
<keyword evidence="2 5" id="KW-0540">Nuclease</keyword>
<comment type="subcellular location">
    <subcellularLocation>
        <location evidence="5 6">Cytoplasm</location>
    </subcellularLocation>
</comment>
<evidence type="ECO:0000256" key="1">
    <source>
        <dbReference type="ARBA" id="ARBA00022490"/>
    </source>
</evidence>
<name>A0ABY9KSM9_9BACI</name>
<keyword evidence="10" id="KW-1185">Reference proteome</keyword>
<dbReference type="NCBIfam" id="TIGR00237">
    <property type="entry name" value="xseA"/>
    <property type="match status" value="1"/>
</dbReference>
<dbReference type="RefSeq" id="WP_348025613.1">
    <property type="nucleotide sequence ID" value="NZ_CP129113.1"/>
</dbReference>
<dbReference type="Proteomes" id="UP001180087">
    <property type="component" value="Chromosome"/>
</dbReference>
<evidence type="ECO:0000256" key="2">
    <source>
        <dbReference type="ARBA" id="ARBA00022722"/>
    </source>
</evidence>
<dbReference type="Pfam" id="PF13742">
    <property type="entry name" value="tRNA_anti_2"/>
    <property type="match status" value="1"/>
</dbReference>
<keyword evidence="4 5" id="KW-0269">Exonuclease</keyword>
<dbReference type="PANTHER" id="PTHR30008:SF0">
    <property type="entry name" value="EXODEOXYRIBONUCLEASE 7 LARGE SUBUNIT"/>
    <property type="match status" value="1"/>
</dbReference>
<dbReference type="CDD" id="cd04489">
    <property type="entry name" value="ExoVII_LU_OBF"/>
    <property type="match status" value="1"/>
</dbReference>
<dbReference type="PANTHER" id="PTHR30008">
    <property type="entry name" value="EXODEOXYRIBONUCLEASE 7 LARGE SUBUNIT"/>
    <property type="match status" value="1"/>
</dbReference>
<dbReference type="GO" id="GO:0008855">
    <property type="term" value="F:exodeoxyribonuclease VII activity"/>
    <property type="evidence" value="ECO:0007669"/>
    <property type="project" value="UniProtKB-EC"/>
</dbReference>
<feature type="domain" description="OB-fold nucleic acid binding" evidence="8">
    <location>
        <begin position="7"/>
        <end position="102"/>
    </location>
</feature>
<comment type="similarity">
    <text evidence="5 6">Belongs to the XseA family.</text>
</comment>
<evidence type="ECO:0000256" key="3">
    <source>
        <dbReference type="ARBA" id="ARBA00022801"/>
    </source>
</evidence>
<evidence type="ECO:0000259" key="7">
    <source>
        <dbReference type="Pfam" id="PF02601"/>
    </source>
</evidence>